<name>A0ACC0YU56_9ROSI</name>
<organism evidence="1 2">
    <name type="scientific">Pistacia integerrima</name>
    <dbReference type="NCBI Taxonomy" id="434235"/>
    <lineage>
        <taxon>Eukaryota</taxon>
        <taxon>Viridiplantae</taxon>
        <taxon>Streptophyta</taxon>
        <taxon>Embryophyta</taxon>
        <taxon>Tracheophyta</taxon>
        <taxon>Spermatophyta</taxon>
        <taxon>Magnoliopsida</taxon>
        <taxon>eudicotyledons</taxon>
        <taxon>Gunneridae</taxon>
        <taxon>Pentapetalae</taxon>
        <taxon>rosids</taxon>
        <taxon>malvids</taxon>
        <taxon>Sapindales</taxon>
        <taxon>Anacardiaceae</taxon>
        <taxon>Pistacia</taxon>
    </lineage>
</organism>
<gene>
    <name evidence="1" type="ORF">Pint_28122</name>
</gene>
<evidence type="ECO:0000313" key="1">
    <source>
        <dbReference type="EMBL" id="KAJ0040816.1"/>
    </source>
</evidence>
<sequence>MVARLTPDQKVACSIHVGFSSPFLLDKRIFFLLL</sequence>
<dbReference type="EMBL" id="CM047740">
    <property type="protein sequence ID" value="KAJ0040816.1"/>
    <property type="molecule type" value="Genomic_DNA"/>
</dbReference>
<dbReference type="Proteomes" id="UP001163603">
    <property type="component" value="Chromosome 5"/>
</dbReference>
<comment type="caution">
    <text evidence="1">The sequence shown here is derived from an EMBL/GenBank/DDBJ whole genome shotgun (WGS) entry which is preliminary data.</text>
</comment>
<reference evidence="2" key="1">
    <citation type="journal article" date="2023" name="G3 (Bethesda)">
        <title>Genome assembly and association tests identify interacting loci associated with vigor, precocity, and sex in interspecific pistachio rootstocks.</title>
        <authorList>
            <person name="Palmer W."/>
            <person name="Jacygrad E."/>
            <person name="Sagayaradj S."/>
            <person name="Cavanaugh K."/>
            <person name="Han R."/>
            <person name="Bertier L."/>
            <person name="Beede B."/>
            <person name="Kafkas S."/>
            <person name="Golino D."/>
            <person name="Preece J."/>
            <person name="Michelmore R."/>
        </authorList>
    </citation>
    <scope>NUCLEOTIDE SEQUENCE [LARGE SCALE GENOMIC DNA]</scope>
</reference>
<protein>
    <submittedName>
        <fullName evidence="1">Uncharacterized protein</fullName>
    </submittedName>
</protein>
<accession>A0ACC0YU56</accession>
<proteinExistence type="predicted"/>
<keyword evidence="2" id="KW-1185">Reference proteome</keyword>
<evidence type="ECO:0000313" key="2">
    <source>
        <dbReference type="Proteomes" id="UP001163603"/>
    </source>
</evidence>